<name>A0A8J8VX30_9EURO</name>
<dbReference type="AlphaFoldDB" id="A0A8J8VX30"/>
<evidence type="ECO:0000256" key="2">
    <source>
        <dbReference type="SAM" id="Phobius"/>
    </source>
</evidence>
<evidence type="ECO:0000313" key="3">
    <source>
        <dbReference type="EMBL" id="KAF7712389.1"/>
    </source>
</evidence>
<feature type="transmembrane region" description="Helical" evidence="2">
    <location>
        <begin position="240"/>
        <end position="261"/>
    </location>
</feature>
<keyword evidence="2" id="KW-0812">Transmembrane</keyword>
<sequence>MSLKSAEKELDESSSITESGRQIKVPPSEEANPFLRPLGFNSRPSNIKNLCEKALKDGHKECEGASLEIFNFRNRCGWWKRVSLRSAVKIQEVKVFPVDYSLEIANIERMLQDWSLTGTCDAGYNEDGTLQQCTAGGLCPNFEIHGSDYEQEEHCAQERYHKLTVQLRNLQYRQPMLDFYWNSRGKSDCEAFLRSSGLVTQYRDLMAYHFLDAAVCYGNIVPGESIPALLLVDGWKTSRLLILIGSAVLTGIVVTVIGTAAGHGVSNGLTAGSYAFGIVSVLIATLTFFSAIL</sequence>
<keyword evidence="4" id="KW-1185">Reference proteome</keyword>
<dbReference type="EMBL" id="WIWV01000183">
    <property type="protein sequence ID" value="KAF7712389.1"/>
    <property type="molecule type" value="Genomic_DNA"/>
</dbReference>
<feature type="transmembrane region" description="Helical" evidence="2">
    <location>
        <begin position="273"/>
        <end position="292"/>
    </location>
</feature>
<dbReference type="OrthoDB" id="4495745at2759"/>
<comment type="caution">
    <text evidence="3">The sequence shown here is derived from an EMBL/GenBank/DDBJ whole genome shotgun (WGS) entry which is preliminary data.</text>
</comment>
<gene>
    <name evidence="3" type="ORF">PECM_003768</name>
</gene>
<dbReference type="Proteomes" id="UP000631181">
    <property type="component" value="Unassembled WGS sequence"/>
</dbReference>
<evidence type="ECO:0000313" key="4">
    <source>
        <dbReference type="Proteomes" id="UP000631181"/>
    </source>
</evidence>
<organism evidence="3 4">
    <name type="scientific">Penicillium ucsense</name>
    <dbReference type="NCBI Taxonomy" id="2839758"/>
    <lineage>
        <taxon>Eukaryota</taxon>
        <taxon>Fungi</taxon>
        <taxon>Dikarya</taxon>
        <taxon>Ascomycota</taxon>
        <taxon>Pezizomycotina</taxon>
        <taxon>Eurotiomycetes</taxon>
        <taxon>Eurotiomycetidae</taxon>
        <taxon>Eurotiales</taxon>
        <taxon>Aspergillaceae</taxon>
        <taxon>Penicillium</taxon>
    </lineage>
</organism>
<keyword evidence="2" id="KW-0472">Membrane</keyword>
<keyword evidence="2" id="KW-1133">Transmembrane helix</keyword>
<feature type="region of interest" description="Disordered" evidence="1">
    <location>
        <begin position="1"/>
        <end position="36"/>
    </location>
</feature>
<proteinExistence type="predicted"/>
<accession>A0A8J8VX30</accession>
<reference evidence="3" key="1">
    <citation type="journal article" date="2020" name="Front. Microbiol.">
        <title>Gene regulatory networks of Penicillium echinulatum 2HH and Penicillium oxalicum 114-2 inferred by a computational biology approach.</title>
        <authorList>
            <person name="Lenz A.R."/>
            <person name="Galan-Vasquez E."/>
            <person name="Balbinot E."/>
            <person name="De Abreu F.P."/>
            <person name="De Oliveira N.S."/>
            <person name="Da Rosa L.O."/>
            <person name="De Avila E Silva S."/>
            <person name="Camassola M."/>
            <person name="Dillon A.J.P."/>
            <person name="Perez-Rueda E."/>
        </authorList>
    </citation>
    <scope>NUCLEOTIDE SEQUENCE</scope>
    <source>
        <strain evidence="3">S1M29</strain>
    </source>
</reference>
<evidence type="ECO:0000256" key="1">
    <source>
        <dbReference type="SAM" id="MobiDB-lite"/>
    </source>
</evidence>
<protein>
    <submittedName>
        <fullName evidence="3">Uncharacterized protein</fullName>
    </submittedName>
</protein>